<evidence type="ECO:0000256" key="8">
    <source>
        <dbReference type="ARBA" id="ARBA00032518"/>
    </source>
</evidence>
<dbReference type="GO" id="GO:0005737">
    <property type="term" value="C:cytoplasm"/>
    <property type="evidence" value="ECO:0007669"/>
    <property type="project" value="UniProtKB-SubCell"/>
</dbReference>
<accession>A0A9P8VB51</accession>
<dbReference type="Pfam" id="PF10235">
    <property type="entry name" value="Cript"/>
    <property type="match status" value="1"/>
</dbReference>
<dbReference type="GO" id="GO:0008017">
    <property type="term" value="F:microtubule binding"/>
    <property type="evidence" value="ECO:0007669"/>
    <property type="project" value="TreeGrafter"/>
</dbReference>
<reference evidence="9" key="1">
    <citation type="journal article" date="2021" name="Nat. Commun.">
        <title>Genetic determinants of endophytism in the Arabidopsis root mycobiome.</title>
        <authorList>
            <person name="Mesny F."/>
            <person name="Miyauchi S."/>
            <person name="Thiergart T."/>
            <person name="Pickel B."/>
            <person name="Atanasova L."/>
            <person name="Karlsson M."/>
            <person name="Huettel B."/>
            <person name="Barry K.W."/>
            <person name="Haridas S."/>
            <person name="Chen C."/>
            <person name="Bauer D."/>
            <person name="Andreopoulos W."/>
            <person name="Pangilinan J."/>
            <person name="LaButti K."/>
            <person name="Riley R."/>
            <person name="Lipzen A."/>
            <person name="Clum A."/>
            <person name="Drula E."/>
            <person name="Henrissat B."/>
            <person name="Kohler A."/>
            <person name="Grigoriev I.V."/>
            <person name="Martin F.M."/>
            <person name="Hacquard S."/>
        </authorList>
    </citation>
    <scope>NUCLEOTIDE SEQUENCE</scope>
    <source>
        <strain evidence="9">MPI-SDFR-AT-0117</strain>
    </source>
</reference>
<dbReference type="GO" id="GO:0008380">
    <property type="term" value="P:RNA splicing"/>
    <property type="evidence" value="ECO:0007669"/>
    <property type="project" value="UniProtKB-KW"/>
</dbReference>
<dbReference type="EMBL" id="JAGSXJ010000011">
    <property type="protein sequence ID" value="KAH6687305.1"/>
    <property type="molecule type" value="Genomic_DNA"/>
</dbReference>
<dbReference type="PANTHER" id="PTHR11805:SF1">
    <property type="entry name" value="CYSTEINE-RICH PDZ-BINDING PROTEIN"/>
    <property type="match status" value="1"/>
</dbReference>
<gene>
    <name evidence="9" type="ORF">F5X68DRAFT_9760</name>
</gene>
<keyword evidence="10" id="KW-1185">Reference proteome</keyword>
<evidence type="ECO:0000256" key="3">
    <source>
        <dbReference type="ARBA" id="ARBA00018615"/>
    </source>
</evidence>
<dbReference type="GO" id="GO:0006397">
    <property type="term" value="P:mRNA processing"/>
    <property type="evidence" value="ECO:0007669"/>
    <property type="project" value="UniProtKB-KW"/>
</dbReference>
<protein>
    <recommendedName>
        <fullName evidence="3">Cysteine-rich PDZ-binding protein</fullName>
    </recommendedName>
    <alternativeName>
        <fullName evidence="8">Cysteine-rich interactor of PDZ three</fullName>
    </alternativeName>
</protein>
<evidence type="ECO:0000313" key="9">
    <source>
        <dbReference type="EMBL" id="KAH6687305.1"/>
    </source>
</evidence>
<dbReference type="OrthoDB" id="147332at2759"/>
<organism evidence="9 10">
    <name type="scientific">Plectosphaerella plurivora</name>
    <dbReference type="NCBI Taxonomy" id="936078"/>
    <lineage>
        <taxon>Eukaryota</taxon>
        <taxon>Fungi</taxon>
        <taxon>Dikarya</taxon>
        <taxon>Ascomycota</taxon>
        <taxon>Pezizomycotina</taxon>
        <taxon>Sordariomycetes</taxon>
        <taxon>Hypocreomycetidae</taxon>
        <taxon>Glomerellales</taxon>
        <taxon>Plectosphaerellaceae</taxon>
        <taxon>Plectosphaerella</taxon>
    </lineage>
</organism>
<dbReference type="PANTHER" id="PTHR11805">
    <property type="entry name" value="CYSTEINE-RICH PDZ-BINDING PROTEIN"/>
    <property type="match status" value="1"/>
</dbReference>
<evidence type="ECO:0000313" key="10">
    <source>
        <dbReference type="Proteomes" id="UP000770015"/>
    </source>
</evidence>
<proteinExistence type="inferred from homology"/>
<name>A0A9P8VB51_9PEZI</name>
<keyword evidence="7" id="KW-0508">mRNA splicing</keyword>
<evidence type="ECO:0000256" key="5">
    <source>
        <dbReference type="ARBA" id="ARBA00022664"/>
    </source>
</evidence>
<dbReference type="GO" id="GO:0005681">
    <property type="term" value="C:spliceosomal complex"/>
    <property type="evidence" value="ECO:0007669"/>
    <property type="project" value="UniProtKB-KW"/>
</dbReference>
<comment type="similarity">
    <text evidence="2">Belongs to the CRIPT family.</text>
</comment>
<evidence type="ECO:0000256" key="7">
    <source>
        <dbReference type="ARBA" id="ARBA00023187"/>
    </source>
</evidence>
<dbReference type="AlphaFoldDB" id="A0A9P8VB51"/>
<evidence type="ECO:0000256" key="4">
    <source>
        <dbReference type="ARBA" id="ARBA00022490"/>
    </source>
</evidence>
<evidence type="ECO:0000256" key="2">
    <source>
        <dbReference type="ARBA" id="ARBA00009021"/>
    </source>
</evidence>
<comment type="subcellular location">
    <subcellularLocation>
        <location evidence="1">Cytoplasm</location>
    </subcellularLocation>
</comment>
<sequence length="127" mass="12935">MVCTKCQKLGRGGTTLATPSVKKKSEIYHGSPASGSGGIKTATTGGATKSATLGQTGIGKSKLLSKAAKNPYAAYASACGKCKKSVAQGHAFCHACAYRDNVCAACGKKEKKAKGASVIEVQKFSMK</sequence>
<dbReference type="InterPro" id="IPR019367">
    <property type="entry name" value="PDZ-binding_CRIPT"/>
</dbReference>
<comment type="caution">
    <text evidence="9">The sequence shown here is derived from an EMBL/GenBank/DDBJ whole genome shotgun (WGS) entry which is preliminary data.</text>
</comment>
<dbReference type="GO" id="GO:0031122">
    <property type="term" value="P:cytoplasmic microtubule organization"/>
    <property type="evidence" value="ECO:0007669"/>
    <property type="project" value="TreeGrafter"/>
</dbReference>
<evidence type="ECO:0000256" key="1">
    <source>
        <dbReference type="ARBA" id="ARBA00004496"/>
    </source>
</evidence>
<keyword evidence="5" id="KW-0507">mRNA processing</keyword>
<keyword evidence="4" id="KW-0963">Cytoplasm</keyword>
<evidence type="ECO:0000256" key="6">
    <source>
        <dbReference type="ARBA" id="ARBA00022728"/>
    </source>
</evidence>
<keyword evidence="6" id="KW-0747">Spliceosome</keyword>
<dbReference type="Proteomes" id="UP000770015">
    <property type="component" value="Unassembled WGS sequence"/>
</dbReference>